<dbReference type="GO" id="GO:0016874">
    <property type="term" value="F:ligase activity"/>
    <property type="evidence" value="ECO:0007669"/>
    <property type="project" value="UniProtKB-UniRule"/>
</dbReference>
<proteinExistence type="inferred from homology"/>
<dbReference type="STRING" id="1774968.AUC68_05390"/>
<dbReference type="GO" id="GO:0016743">
    <property type="term" value="F:carboxyl- or carbamoyltransferase activity"/>
    <property type="evidence" value="ECO:0007669"/>
    <property type="project" value="UniProtKB-UniRule"/>
</dbReference>
<dbReference type="InterPro" id="IPR011125">
    <property type="entry name" value="Znf_HypF"/>
</dbReference>
<evidence type="ECO:0000313" key="13">
    <source>
        <dbReference type="Proteomes" id="UP000094501"/>
    </source>
</evidence>
<dbReference type="GO" id="GO:0008270">
    <property type="term" value="F:zinc ion binding"/>
    <property type="evidence" value="ECO:0007669"/>
    <property type="project" value="UniProtKB-KW"/>
</dbReference>
<evidence type="ECO:0000259" key="10">
    <source>
        <dbReference type="PROSITE" id="PS51160"/>
    </source>
</evidence>
<reference evidence="12 13" key="1">
    <citation type="journal article" date="2016" name="Environ. Microbiol.">
        <title>New Methyloceanibacter diversity from North Sea sediments includes methanotroph containing solely the soluble methane monooxygenase.</title>
        <authorList>
            <person name="Vekeman B."/>
            <person name="Kerckhof F.M."/>
            <person name="Cremers G."/>
            <person name="de Vos P."/>
            <person name="Vandamme P."/>
            <person name="Boon N."/>
            <person name="Op den Camp H.J."/>
            <person name="Heylen K."/>
        </authorList>
    </citation>
    <scope>NUCLEOTIDE SEQUENCE [LARGE SCALE GENOMIC DNA]</scope>
    <source>
        <strain evidence="12 13">R-67174</strain>
    </source>
</reference>
<dbReference type="Pfam" id="PF00708">
    <property type="entry name" value="Acylphosphatase"/>
    <property type="match status" value="1"/>
</dbReference>
<comment type="catalytic activity">
    <reaction evidence="7 8">
        <text>C-terminal L-cysteinyl-[HypE protein] + carbamoyl phosphate + ATP + H2O = C-terminal S-carboxamide-L-cysteinyl-[HypE protein] + AMP + phosphate + diphosphate + H(+)</text>
        <dbReference type="Rhea" id="RHEA:55636"/>
        <dbReference type="Rhea" id="RHEA-COMP:14247"/>
        <dbReference type="Rhea" id="RHEA-COMP:14392"/>
        <dbReference type="ChEBI" id="CHEBI:15377"/>
        <dbReference type="ChEBI" id="CHEBI:15378"/>
        <dbReference type="ChEBI" id="CHEBI:30616"/>
        <dbReference type="ChEBI" id="CHEBI:33019"/>
        <dbReference type="ChEBI" id="CHEBI:43474"/>
        <dbReference type="ChEBI" id="CHEBI:58228"/>
        <dbReference type="ChEBI" id="CHEBI:76913"/>
        <dbReference type="ChEBI" id="CHEBI:139126"/>
        <dbReference type="ChEBI" id="CHEBI:456215"/>
    </reaction>
</comment>
<evidence type="ECO:0000256" key="7">
    <source>
        <dbReference type="ARBA" id="ARBA00048220"/>
    </source>
</evidence>
<dbReference type="InterPro" id="IPR006070">
    <property type="entry name" value="Sua5-like_dom"/>
</dbReference>
<keyword evidence="13" id="KW-1185">Reference proteome</keyword>
<comment type="catalytic activity">
    <reaction evidence="9">
        <text>an acyl phosphate + H2O = a carboxylate + phosphate + H(+)</text>
        <dbReference type="Rhea" id="RHEA:14965"/>
        <dbReference type="ChEBI" id="CHEBI:15377"/>
        <dbReference type="ChEBI" id="CHEBI:15378"/>
        <dbReference type="ChEBI" id="CHEBI:29067"/>
        <dbReference type="ChEBI" id="CHEBI:43474"/>
        <dbReference type="ChEBI" id="CHEBI:59918"/>
        <dbReference type="EC" id="3.6.1.7"/>
    </reaction>
</comment>
<evidence type="ECO:0000256" key="6">
    <source>
        <dbReference type="ARBA" id="ARBA00022833"/>
    </source>
</evidence>
<gene>
    <name evidence="12" type="ORF">AUC68_05390</name>
</gene>
<dbReference type="PIRSF" id="PIRSF006256">
    <property type="entry name" value="CMPcnvr_hdrg_mat"/>
    <property type="match status" value="1"/>
</dbReference>
<keyword evidence="4" id="KW-0479">Metal-binding</keyword>
<comment type="function">
    <text evidence="8">Involved in the maturation of [NiFe] hydrogenases. Along with HypE, it catalyzes the synthesis of the CN ligands of the active site iron of [NiFe]-hydrogenases. HypF functions as a carbamoyl transferase using carbamoylphosphate as a substrate and transferring the carboxamido moiety in an ATP-dependent reaction to the thiolate of the C-terminal cysteine of HypE yielding a protein-S-carboxamide.</text>
</comment>
<accession>A0A1E3W172</accession>
<dbReference type="PANTHER" id="PTHR42959">
    <property type="entry name" value="CARBAMOYLTRANSFERASE"/>
    <property type="match status" value="1"/>
</dbReference>
<keyword evidence="3" id="KW-0436">Ligase</keyword>
<evidence type="ECO:0000256" key="9">
    <source>
        <dbReference type="PROSITE-ProRule" id="PRU00520"/>
    </source>
</evidence>
<dbReference type="Gene3D" id="3.30.420.40">
    <property type="match status" value="1"/>
</dbReference>
<evidence type="ECO:0000256" key="2">
    <source>
        <dbReference type="ARBA" id="ARBA00008097"/>
    </source>
</evidence>
<dbReference type="SUPFAM" id="SSF55821">
    <property type="entry name" value="YrdC/RibB"/>
    <property type="match status" value="1"/>
</dbReference>
<feature type="domain" description="Acylphosphatase-like" evidence="10">
    <location>
        <begin position="14"/>
        <end position="100"/>
    </location>
</feature>
<dbReference type="GO" id="GO:0003725">
    <property type="term" value="F:double-stranded RNA binding"/>
    <property type="evidence" value="ECO:0007669"/>
    <property type="project" value="InterPro"/>
</dbReference>
<dbReference type="RefSeq" id="WP_069437467.1">
    <property type="nucleotide sequence ID" value="NZ_LPWG01000011.1"/>
</dbReference>
<name>A0A1E3W172_9HYPH</name>
<evidence type="ECO:0000256" key="1">
    <source>
        <dbReference type="ARBA" id="ARBA00004711"/>
    </source>
</evidence>
<feature type="active site" evidence="9">
    <location>
        <position position="29"/>
    </location>
</feature>
<dbReference type="InterPro" id="IPR004421">
    <property type="entry name" value="Carbamoyltransferase_HypF"/>
</dbReference>
<dbReference type="AlphaFoldDB" id="A0A1E3W172"/>
<dbReference type="Gene3D" id="3.30.110.120">
    <property type="match status" value="1"/>
</dbReference>
<dbReference type="EMBL" id="LPWG01000011">
    <property type="protein sequence ID" value="ODR99532.1"/>
    <property type="molecule type" value="Genomic_DNA"/>
</dbReference>
<dbReference type="Pfam" id="PF22521">
    <property type="entry name" value="HypF_C_2"/>
    <property type="match status" value="1"/>
</dbReference>
<dbReference type="Gene3D" id="3.90.870.50">
    <property type="match status" value="1"/>
</dbReference>
<keyword evidence="6" id="KW-0862">Zinc</keyword>
<feature type="domain" description="YrdC-like" evidence="11">
    <location>
        <begin position="214"/>
        <end position="399"/>
    </location>
</feature>
<dbReference type="Gene3D" id="3.30.420.360">
    <property type="match status" value="1"/>
</dbReference>
<dbReference type="InterPro" id="IPR017945">
    <property type="entry name" value="DHBP_synth_RibB-like_a/b_dom"/>
</dbReference>
<evidence type="ECO:0000313" key="12">
    <source>
        <dbReference type="EMBL" id="ODR99532.1"/>
    </source>
</evidence>
<dbReference type="Pfam" id="PF01300">
    <property type="entry name" value="Sua5_yciO_yrdC"/>
    <property type="match status" value="1"/>
</dbReference>
<dbReference type="PROSITE" id="PS51160">
    <property type="entry name" value="ACYLPHOSPHATASE_3"/>
    <property type="match status" value="1"/>
</dbReference>
<dbReference type="InterPro" id="IPR041440">
    <property type="entry name" value="HypF_C"/>
</dbReference>
<comment type="caution">
    <text evidence="12">The sequence shown here is derived from an EMBL/GenBank/DDBJ whole genome shotgun (WGS) entry which is preliminary data.</text>
</comment>
<protein>
    <recommendedName>
        <fullName evidence="8">Carbamoyltransferase HypF</fullName>
        <ecNumber evidence="8">6.2.-.-</ecNumber>
    </recommendedName>
</protein>
<dbReference type="PROSITE" id="PS51163">
    <property type="entry name" value="YRDC"/>
    <property type="match status" value="1"/>
</dbReference>
<evidence type="ECO:0000256" key="5">
    <source>
        <dbReference type="ARBA" id="ARBA00022771"/>
    </source>
</evidence>
<evidence type="ECO:0000256" key="8">
    <source>
        <dbReference type="PIRNR" id="PIRNR006256"/>
    </source>
</evidence>
<dbReference type="Pfam" id="PF17788">
    <property type="entry name" value="HypF_C"/>
    <property type="match status" value="1"/>
</dbReference>
<evidence type="ECO:0000256" key="3">
    <source>
        <dbReference type="ARBA" id="ARBA00022598"/>
    </source>
</evidence>
<dbReference type="NCBIfam" id="TIGR00143">
    <property type="entry name" value="hypF"/>
    <property type="match status" value="1"/>
</dbReference>
<keyword evidence="9" id="KW-0378">Hydrolase</keyword>
<evidence type="ECO:0000256" key="4">
    <source>
        <dbReference type="ARBA" id="ARBA00022723"/>
    </source>
</evidence>
<evidence type="ECO:0000259" key="11">
    <source>
        <dbReference type="PROSITE" id="PS51163"/>
    </source>
</evidence>
<dbReference type="GO" id="GO:0051604">
    <property type="term" value="P:protein maturation"/>
    <property type="evidence" value="ECO:0007669"/>
    <property type="project" value="TreeGrafter"/>
</dbReference>
<dbReference type="SUPFAM" id="SSF54975">
    <property type="entry name" value="Acylphosphatase/BLUF domain-like"/>
    <property type="match status" value="1"/>
</dbReference>
<dbReference type="UniPathway" id="UPA00335"/>
<comment type="similarity">
    <text evidence="2 8">Belongs to the carbamoyltransferase HypF family.</text>
</comment>
<dbReference type="PANTHER" id="PTHR42959:SF1">
    <property type="entry name" value="CARBAMOYLTRANSFERASE HYPF"/>
    <property type="match status" value="1"/>
</dbReference>
<dbReference type="OrthoDB" id="9808093at2"/>
<dbReference type="InterPro" id="IPR055128">
    <property type="entry name" value="HypF_C_2"/>
</dbReference>
<dbReference type="EC" id="6.2.-.-" evidence="8"/>
<dbReference type="InterPro" id="IPR001792">
    <property type="entry name" value="Acylphosphatase-like_dom"/>
</dbReference>
<dbReference type="PROSITE" id="PS00150">
    <property type="entry name" value="ACYLPHOSPHATASE_1"/>
    <property type="match status" value="1"/>
</dbReference>
<comment type="pathway">
    <text evidence="1 8">Protein modification; [NiFe] hydrogenase maturation.</text>
</comment>
<dbReference type="InterPro" id="IPR051060">
    <property type="entry name" value="Carbamoyltrans_HypF-like"/>
</dbReference>
<dbReference type="Pfam" id="PF07503">
    <property type="entry name" value="zf-HYPF"/>
    <property type="match status" value="2"/>
</dbReference>
<keyword evidence="5" id="KW-0863">Zinc-finger</keyword>
<dbReference type="GO" id="GO:0003998">
    <property type="term" value="F:acylphosphatase activity"/>
    <property type="evidence" value="ECO:0007669"/>
    <property type="project" value="UniProtKB-EC"/>
</dbReference>
<sequence>MNLHQPIPAEQSGAVEIRVRGRVQGVGFRPTVWRIARELGLNGEVLNDADGVLVRLGGSGAAIARLLERMEAERPPLGRIDHFETRPFGGDLPREFRIAESVGGTAHTQVTPDAAICEACAAEVVDPFARRYRYPFTNCTHCGPRFSIVTGIPYDRAQTTMAPFPMCPACDAEYTDPADRRFHAEPIACHTCGPTARLVRFDGRAVSFDQHSMLDDVDAVCSLLQKGEIVAIKGLGGYQIACDATNEDAVTRLRILKKRDAKPFALMARDIEIVGRYCALDDIARQVLHSPEAPIVILPASGTARLPDVVAPGMTTLGFMLPTTPLHLLILRRMDRPVVMTSGNLSDEPQVTTEAEASARLSAIAPYALVHDRDIANRIDDSVVRIMAGKARLVRRARGYAPAPIQLPPGFEAAPQILAHGGELKATFCLVKDGEAILSQHQGDLEDAATYDDYCKNLALYATLFDHAPEVLVADKHPEYLSTKLARARAGKDGLATIEVQHHHAHVGACLAENGYPLDGAPVLGIVLDGLGLGDDGTIWGGEFLLADYQGYERLATFKPVAMPGGAAAVREPWRNLYAHLMAEMGWAQFSLNFSELALYAALEARRGPTLDAMINNGVNAPLASSCGRLFDAVAAALGLAKDVQAYEGQAAAALEAAVDEDVLRGEDEALAYPLNGPNLRGSGLPYIEPLAMWNAILGDLILETPAPVMAARFHKGLAKAIAVMARKLSRRDSAEGARFTHVALSGGCFQNRVLFEQVVHRLEAEDFTVLPHAQVPANDGGLALGQAVIGAAQLIQKEMRTREGNTSCASEFQAAS</sequence>
<dbReference type="InterPro" id="IPR017968">
    <property type="entry name" value="Acylphosphatase_CS"/>
</dbReference>
<keyword evidence="12" id="KW-0808">Transferase</keyword>
<dbReference type="InterPro" id="IPR036046">
    <property type="entry name" value="Acylphosphatase-like_dom_sf"/>
</dbReference>
<dbReference type="Proteomes" id="UP000094501">
    <property type="component" value="Unassembled WGS sequence"/>
</dbReference>
<feature type="active site" evidence="9">
    <location>
        <position position="47"/>
    </location>
</feature>
<organism evidence="12 13">
    <name type="scientific">Methyloceanibacter methanicus</name>
    <dbReference type="NCBI Taxonomy" id="1774968"/>
    <lineage>
        <taxon>Bacteria</taxon>
        <taxon>Pseudomonadati</taxon>
        <taxon>Pseudomonadota</taxon>
        <taxon>Alphaproteobacteria</taxon>
        <taxon>Hyphomicrobiales</taxon>
        <taxon>Hyphomicrobiaceae</taxon>
        <taxon>Methyloceanibacter</taxon>
    </lineage>
</organism>